<evidence type="ECO:0000313" key="1">
    <source>
        <dbReference type="EMBL" id="GAG88242.1"/>
    </source>
</evidence>
<accession>X1C4G0</accession>
<dbReference type="EMBL" id="BART01015745">
    <property type="protein sequence ID" value="GAG88242.1"/>
    <property type="molecule type" value="Genomic_DNA"/>
</dbReference>
<proteinExistence type="predicted"/>
<gene>
    <name evidence="1" type="ORF">S01H4_30493</name>
</gene>
<comment type="caution">
    <text evidence="1">The sequence shown here is derived from an EMBL/GenBank/DDBJ whole genome shotgun (WGS) entry which is preliminary data.</text>
</comment>
<organism evidence="1">
    <name type="scientific">marine sediment metagenome</name>
    <dbReference type="NCBI Taxonomy" id="412755"/>
    <lineage>
        <taxon>unclassified sequences</taxon>
        <taxon>metagenomes</taxon>
        <taxon>ecological metagenomes</taxon>
    </lineage>
</organism>
<name>X1C4G0_9ZZZZ</name>
<sequence>MINTDIGLQTVGKVTFTGYPGIQNIVGTQWRLIHDGKVVRALVEGSDDTVTTCQASLKVIEFDTEKGCLDEVKRLGLEYKPEEFDK</sequence>
<dbReference type="AlphaFoldDB" id="X1C4G0"/>
<reference evidence="1" key="1">
    <citation type="journal article" date="2014" name="Front. Microbiol.">
        <title>High frequency of phylogenetically diverse reductive dehalogenase-homologous genes in deep subseafloor sedimentary metagenomes.</title>
        <authorList>
            <person name="Kawai M."/>
            <person name="Futagami T."/>
            <person name="Toyoda A."/>
            <person name="Takaki Y."/>
            <person name="Nishi S."/>
            <person name="Hori S."/>
            <person name="Arai W."/>
            <person name="Tsubouchi T."/>
            <person name="Morono Y."/>
            <person name="Uchiyama I."/>
            <person name="Ito T."/>
            <person name="Fujiyama A."/>
            <person name="Inagaki F."/>
            <person name="Takami H."/>
        </authorList>
    </citation>
    <scope>NUCLEOTIDE SEQUENCE</scope>
    <source>
        <strain evidence="1">Expedition CK06-06</strain>
    </source>
</reference>
<protein>
    <submittedName>
        <fullName evidence="1">Uncharacterized protein</fullName>
    </submittedName>
</protein>